<reference evidence="16" key="2">
    <citation type="submission" date="2020-10" db="EMBL/GenBank/DDBJ databases">
        <authorList>
            <person name="Cooper E.A."/>
            <person name="Brenton Z.W."/>
            <person name="Flinn B.S."/>
            <person name="Jenkins J."/>
            <person name="Shu S."/>
            <person name="Flowers D."/>
            <person name="Luo F."/>
            <person name="Wang Y."/>
            <person name="Xia P."/>
            <person name="Barry K."/>
            <person name="Daum C."/>
            <person name="Lipzen A."/>
            <person name="Yoshinaga Y."/>
            <person name="Schmutz J."/>
            <person name="Saski C."/>
            <person name="Vermerris W."/>
            <person name="Kresovich S."/>
        </authorList>
    </citation>
    <scope>NUCLEOTIDE SEQUENCE</scope>
</reference>
<dbReference type="Gene3D" id="3.40.50.300">
    <property type="entry name" value="P-loop containing nucleotide triphosphate hydrolases"/>
    <property type="match status" value="2"/>
</dbReference>
<feature type="domain" description="DEAD-box RNA helicase Q" evidence="15">
    <location>
        <begin position="255"/>
        <end position="283"/>
    </location>
</feature>
<evidence type="ECO:0000259" key="15">
    <source>
        <dbReference type="PROSITE" id="PS51195"/>
    </source>
</evidence>
<dbReference type="CDD" id="cd18787">
    <property type="entry name" value="SF2_C_DEAD"/>
    <property type="match status" value="1"/>
</dbReference>
<evidence type="ECO:0000256" key="12">
    <source>
        <dbReference type="SAM" id="MobiDB-lite"/>
    </source>
</evidence>
<proteinExistence type="inferred from homology"/>
<dbReference type="InterPro" id="IPR011545">
    <property type="entry name" value="DEAD/DEAH_box_helicase_dom"/>
</dbReference>
<keyword evidence="5" id="KW-0611">Plant defense</keyword>
<evidence type="ECO:0000256" key="6">
    <source>
        <dbReference type="ARBA" id="ARBA00022840"/>
    </source>
</evidence>
<protein>
    <recommendedName>
        <fullName evidence="10">DEAD-box ATP-dependent RNA helicase 50</fullName>
        <ecNumber evidence="1">3.6.4.13</ecNumber>
    </recommendedName>
</protein>
<keyword evidence="4" id="KW-0347">Helicase</keyword>
<organism evidence="16 17">
    <name type="scientific">Sorghum bicolor</name>
    <name type="common">Sorghum</name>
    <name type="synonym">Sorghum vulgare</name>
    <dbReference type="NCBI Taxonomy" id="4558"/>
    <lineage>
        <taxon>Eukaryota</taxon>
        <taxon>Viridiplantae</taxon>
        <taxon>Streptophyta</taxon>
        <taxon>Embryophyta</taxon>
        <taxon>Tracheophyta</taxon>
        <taxon>Spermatophyta</taxon>
        <taxon>Magnoliopsida</taxon>
        <taxon>Liliopsida</taxon>
        <taxon>Poales</taxon>
        <taxon>Poaceae</taxon>
        <taxon>PACMAD clade</taxon>
        <taxon>Panicoideae</taxon>
        <taxon>Andropogonodae</taxon>
        <taxon>Andropogoneae</taxon>
        <taxon>Sorghinae</taxon>
        <taxon>Sorghum</taxon>
    </lineage>
</organism>
<evidence type="ECO:0000313" key="17">
    <source>
        <dbReference type="Proteomes" id="UP000807115"/>
    </source>
</evidence>
<evidence type="ECO:0000256" key="5">
    <source>
        <dbReference type="ARBA" id="ARBA00022821"/>
    </source>
</evidence>
<dbReference type="InterPro" id="IPR027417">
    <property type="entry name" value="P-loop_NTPase"/>
</dbReference>
<sequence length="656" mass="72126">MEVAGAQARAVPLLLRHPASLRSSVSVSCTGSRRSWAAAATAEGDETRGFDKVPMDTPGAYRLVDRATGRSVIVWGGTDDGDEAAIPSPAVLSRTRTTDRRSSQGVGGGTGIGNFGRLKAQKIKSLVTRSAHRKRESSSRSSTNRSGESSFDGSDDEEESYFERRKPVSDSEHRAKLSSDSRNGRTRGAHSLTSVLGQYRGADDTGFPASEATSGSKGWGNVADVTYGRQNQKQREPLNFPQRKGPLDSGFFSRRTFKEIGCSDEILVALRNFDFPRPSHIQAMAYGPILEGRSCVIADQSGSGKTLAYLCPIIQNLRSEEVQGLHKSSPRNPRVIVLTPTAELASQVLNNCRLISKSGVPFRSMVATGGFRQKTQLESLDQELDVIIATPGRFLYLLQEGFVQLANLRCVVLDEVDILFGEEGFEQVLHQLITVAPVTTQYLFVTATLPLDIYNKVVETFPDCEVIMGPGVHRTSSRLEEILVDCSGDDNEEKNPETAFSNKKSALLKIIEESPVRKTIIFCNKIETCRKVENALRRVDRKASQIKVLPFHAALDQAQRITNIKEFLNKQTADSMFLVCTDRASRGIDFANVNHVVLFDYPRDPSEYVRRVGRTARGASGNGKAFVFAVGKQVSLARRVMERNMKGHPLHDVPCV</sequence>
<evidence type="ECO:0000256" key="7">
    <source>
        <dbReference type="ARBA" id="ARBA00022884"/>
    </source>
</evidence>
<dbReference type="EMBL" id="CM027680">
    <property type="protein sequence ID" value="KAG0553202.1"/>
    <property type="molecule type" value="Genomic_DNA"/>
</dbReference>
<dbReference type="Pfam" id="PF00270">
    <property type="entry name" value="DEAD"/>
    <property type="match status" value="1"/>
</dbReference>
<evidence type="ECO:0000256" key="2">
    <source>
        <dbReference type="ARBA" id="ARBA00022741"/>
    </source>
</evidence>
<dbReference type="Pfam" id="PF00271">
    <property type="entry name" value="Helicase_C"/>
    <property type="match status" value="1"/>
</dbReference>
<comment type="similarity">
    <text evidence="8">Belongs to the DEAD box helicase family.</text>
</comment>
<name>A0A921S7A9_SORBI</name>
<evidence type="ECO:0000256" key="8">
    <source>
        <dbReference type="ARBA" id="ARBA00038437"/>
    </source>
</evidence>
<accession>A0A921S7A9</accession>
<dbReference type="Proteomes" id="UP000807115">
    <property type="component" value="Chromosome 1"/>
</dbReference>
<dbReference type="GO" id="GO:0016787">
    <property type="term" value="F:hydrolase activity"/>
    <property type="evidence" value="ECO:0007669"/>
    <property type="project" value="UniProtKB-KW"/>
</dbReference>
<dbReference type="InterPro" id="IPR014014">
    <property type="entry name" value="RNA_helicase_DEAD_Q_motif"/>
</dbReference>
<dbReference type="PROSITE" id="PS51192">
    <property type="entry name" value="HELICASE_ATP_BIND_1"/>
    <property type="match status" value="1"/>
</dbReference>
<dbReference type="GO" id="GO:0006952">
    <property type="term" value="P:defense response"/>
    <property type="evidence" value="ECO:0007669"/>
    <property type="project" value="UniProtKB-KW"/>
</dbReference>
<evidence type="ECO:0000259" key="13">
    <source>
        <dbReference type="PROSITE" id="PS51192"/>
    </source>
</evidence>
<feature type="domain" description="Helicase C-terminal" evidence="14">
    <location>
        <begin position="502"/>
        <end position="656"/>
    </location>
</feature>
<evidence type="ECO:0000256" key="1">
    <source>
        <dbReference type="ARBA" id="ARBA00012552"/>
    </source>
</evidence>
<evidence type="ECO:0000256" key="10">
    <source>
        <dbReference type="ARBA" id="ARBA00068820"/>
    </source>
</evidence>
<dbReference type="InterPro" id="IPR014001">
    <property type="entry name" value="Helicase_ATP-bd"/>
</dbReference>
<keyword evidence="7" id="KW-0694">RNA-binding</keyword>
<evidence type="ECO:0000256" key="4">
    <source>
        <dbReference type="ARBA" id="ARBA00022806"/>
    </source>
</evidence>
<dbReference type="FunFam" id="3.40.50.300:FF:001942">
    <property type="entry name" value="DEAD-box ATP-dependent RNA helicase 50"/>
    <property type="match status" value="1"/>
</dbReference>
<evidence type="ECO:0000256" key="9">
    <source>
        <dbReference type="ARBA" id="ARBA00047984"/>
    </source>
</evidence>
<dbReference type="SUPFAM" id="SSF52540">
    <property type="entry name" value="P-loop containing nucleoside triphosphate hydrolases"/>
    <property type="match status" value="1"/>
</dbReference>
<dbReference type="PROSITE" id="PS51195">
    <property type="entry name" value="Q_MOTIF"/>
    <property type="match status" value="1"/>
</dbReference>
<dbReference type="CDD" id="cd00268">
    <property type="entry name" value="DEADc"/>
    <property type="match status" value="1"/>
</dbReference>
<dbReference type="GO" id="GO:0003724">
    <property type="term" value="F:RNA helicase activity"/>
    <property type="evidence" value="ECO:0007669"/>
    <property type="project" value="UniProtKB-EC"/>
</dbReference>
<feature type="compositionally biased region" description="Low complexity" evidence="12">
    <location>
        <begin position="139"/>
        <end position="152"/>
    </location>
</feature>
<feature type="compositionally biased region" description="Gly residues" evidence="12">
    <location>
        <begin position="105"/>
        <end position="114"/>
    </location>
</feature>
<comment type="catalytic activity">
    <reaction evidence="9">
        <text>ATP + H2O = ADP + phosphate + H(+)</text>
        <dbReference type="Rhea" id="RHEA:13065"/>
        <dbReference type="ChEBI" id="CHEBI:15377"/>
        <dbReference type="ChEBI" id="CHEBI:15378"/>
        <dbReference type="ChEBI" id="CHEBI:30616"/>
        <dbReference type="ChEBI" id="CHEBI:43474"/>
        <dbReference type="ChEBI" id="CHEBI:456216"/>
        <dbReference type="EC" id="3.6.4.13"/>
    </reaction>
</comment>
<feature type="short sequence motif" description="Q motif" evidence="11">
    <location>
        <begin position="255"/>
        <end position="283"/>
    </location>
</feature>
<comment type="caution">
    <text evidence="16">The sequence shown here is derived from an EMBL/GenBank/DDBJ whole genome shotgun (WGS) entry which is preliminary data.</text>
</comment>
<evidence type="ECO:0000256" key="3">
    <source>
        <dbReference type="ARBA" id="ARBA00022801"/>
    </source>
</evidence>
<reference evidence="16" key="1">
    <citation type="journal article" date="2019" name="BMC Genomics">
        <title>A new reference genome for Sorghum bicolor reveals high levels of sequence similarity between sweet and grain genotypes: implications for the genetics of sugar metabolism.</title>
        <authorList>
            <person name="Cooper E.A."/>
            <person name="Brenton Z.W."/>
            <person name="Flinn B.S."/>
            <person name="Jenkins J."/>
            <person name="Shu S."/>
            <person name="Flowers D."/>
            <person name="Luo F."/>
            <person name="Wang Y."/>
            <person name="Xia P."/>
            <person name="Barry K."/>
            <person name="Daum C."/>
            <person name="Lipzen A."/>
            <person name="Yoshinaga Y."/>
            <person name="Schmutz J."/>
            <person name="Saski C."/>
            <person name="Vermerris W."/>
            <person name="Kresovich S."/>
        </authorList>
    </citation>
    <scope>NUCLEOTIDE SEQUENCE</scope>
</reference>
<feature type="domain" description="Helicase ATP-binding" evidence="13">
    <location>
        <begin position="286"/>
        <end position="467"/>
    </location>
</feature>
<keyword evidence="6" id="KW-0067">ATP-binding</keyword>
<gene>
    <name evidence="16" type="ORF">BDA96_01G574400</name>
</gene>
<evidence type="ECO:0000259" key="14">
    <source>
        <dbReference type="PROSITE" id="PS51194"/>
    </source>
</evidence>
<dbReference type="GO" id="GO:0005524">
    <property type="term" value="F:ATP binding"/>
    <property type="evidence" value="ECO:0007669"/>
    <property type="project" value="UniProtKB-KW"/>
</dbReference>
<keyword evidence="3" id="KW-0378">Hydrolase</keyword>
<feature type="region of interest" description="Disordered" evidence="12">
    <location>
        <begin position="76"/>
        <end position="223"/>
    </location>
</feature>
<dbReference type="InterPro" id="IPR044742">
    <property type="entry name" value="DEAD/DEAH_RhlB"/>
</dbReference>
<dbReference type="GO" id="GO:0003723">
    <property type="term" value="F:RNA binding"/>
    <property type="evidence" value="ECO:0007669"/>
    <property type="project" value="UniProtKB-KW"/>
</dbReference>
<keyword evidence="2" id="KW-0547">Nucleotide-binding</keyword>
<dbReference type="AlphaFoldDB" id="A0A921S7A9"/>
<dbReference type="PANTHER" id="PTHR47960">
    <property type="entry name" value="DEAD-BOX ATP-DEPENDENT RNA HELICASE 50"/>
    <property type="match status" value="1"/>
</dbReference>
<feature type="compositionally biased region" description="Basic and acidic residues" evidence="12">
    <location>
        <begin position="161"/>
        <end position="183"/>
    </location>
</feature>
<dbReference type="SMART" id="SM00487">
    <property type="entry name" value="DEXDc"/>
    <property type="match status" value="1"/>
</dbReference>
<evidence type="ECO:0000313" key="16">
    <source>
        <dbReference type="EMBL" id="KAG0553202.1"/>
    </source>
</evidence>
<evidence type="ECO:0000256" key="11">
    <source>
        <dbReference type="PROSITE-ProRule" id="PRU00552"/>
    </source>
</evidence>
<dbReference type="EC" id="3.6.4.13" evidence="1"/>
<dbReference type="InterPro" id="IPR001650">
    <property type="entry name" value="Helicase_C-like"/>
</dbReference>
<dbReference type="PROSITE" id="PS51194">
    <property type="entry name" value="HELICASE_CTER"/>
    <property type="match status" value="1"/>
</dbReference>
<dbReference type="FunFam" id="3.40.50.300:FF:001308">
    <property type="entry name" value="DEAD-box ATP-dependent RNA helicase 50"/>
    <property type="match status" value="1"/>
</dbReference>
<dbReference type="SMART" id="SM00490">
    <property type="entry name" value="HELICc"/>
    <property type="match status" value="1"/>
</dbReference>